<comment type="similarity">
    <text evidence="2 5">Belongs to the DegT/DnrJ/EryC1 family.</text>
</comment>
<keyword evidence="1 4" id="KW-0663">Pyridoxal phosphate</keyword>
<dbReference type="CDD" id="cd00616">
    <property type="entry name" value="AHBA_syn"/>
    <property type="match status" value="1"/>
</dbReference>
<dbReference type="GO" id="GO:0008483">
    <property type="term" value="F:transaminase activity"/>
    <property type="evidence" value="ECO:0007669"/>
    <property type="project" value="UniProtKB-KW"/>
</dbReference>
<reference evidence="6" key="1">
    <citation type="submission" date="2022-10" db="EMBL/GenBank/DDBJ databases">
        <title>Human gut microbiome strain richness.</title>
        <authorList>
            <person name="Chen-Liaw A."/>
        </authorList>
    </citation>
    <scope>NUCLEOTIDE SEQUENCE</scope>
    <source>
        <strain evidence="6">1001283st1_A3_1001283B150304_161114</strain>
    </source>
</reference>
<evidence type="ECO:0000256" key="5">
    <source>
        <dbReference type="RuleBase" id="RU004508"/>
    </source>
</evidence>
<dbReference type="InterPro" id="IPR000653">
    <property type="entry name" value="DegT/StrS_aminotransferase"/>
</dbReference>
<evidence type="ECO:0000313" key="6">
    <source>
        <dbReference type="EMBL" id="MDC2239211.1"/>
    </source>
</evidence>
<comment type="caution">
    <text evidence="6">The sequence shown here is derived from an EMBL/GenBank/DDBJ whole genome shotgun (WGS) entry which is preliminary data.</text>
</comment>
<dbReference type="GO" id="GO:0030170">
    <property type="term" value="F:pyridoxal phosphate binding"/>
    <property type="evidence" value="ECO:0007669"/>
    <property type="project" value="TreeGrafter"/>
</dbReference>
<dbReference type="PANTHER" id="PTHR30244">
    <property type="entry name" value="TRANSAMINASE"/>
    <property type="match status" value="1"/>
</dbReference>
<dbReference type="GO" id="GO:0000271">
    <property type="term" value="P:polysaccharide biosynthetic process"/>
    <property type="evidence" value="ECO:0007669"/>
    <property type="project" value="TreeGrafter"/>
</dbReference>
<gene>
    <name evidence="6" type="ORF">PO127_26040</name>
</gene>
<dbReference type="Gene3D" id="3.40.640.10">
    <property type="entry name" value="Type I PLP-dependent aspartate aminotransferase-like (Major domain)"/>
    <property type="match status" value="1"/>
</dbReference>
<keyword evidence="6" id="KW-0032">Aminotransferase</keyword>
<keyword evidence="6" id="KW-0808">Transferase</keyword>
<dbReference type="SUPFAM" id="SSF53383">
    <property type="entry name" value="PLP-dependent transferases"/>
    <property type="match status" value="1"/>
</dbReference>
<name>A0AAP3SLT7_BACT4</name>
<feature type="modified residue" description="N6-(pyridoxal phosphate)lysine" evidence="4">
    <location>
        <position position="185"/>
    </location>
</feature>
<dbReference type="InterPro" id="IPR015421">
    <property type="entry name" value="PyrdxlP-dep_Trfase_major"/>
</dbReference>
<protein>
    <submittedName>
        <fullName evidence="6">DegT/DnrJ/EryC1/StrS family aminotransferase</fullName>
    </submittedName>
</protein>
<dbReference type="PIRSF" id="PIRSF000390">
    <property type="entry name" value="PLP_StrS"/>
    <property type="match status" value="1"/>
</dbReference>
<dbReference type="Pfam" id="PF01041">
    <property type="entry name" value="DegT_DnrJ_EryC1"/>
    <property type="match status" value="1"/>
</dbReference>
<evidence type="ECO:0000256" key="4">
    <source>
        <dbReference type="PIRSR" id="PIRSR000390-2"/>
    </source>
</evidence>
<dbReference type="AlphaFoldDB" id="A0AAP3SLT7"/>
<proteinExistence type="inferred from homology"/>
<dbReference type="InterPro" id="IPR015424">
    <property type="entry name" value="PyrdxlP-dep_Trfase"/>
</dbReference>
<accession>A0AAP3SLT7</accession>
<organism evidence="6 7">
    <name type="scientific">Bacteroides thetaiotaomicron</name>
    <dbReference type="NCBI Taxonomy" id="818"/>
    <lineage>
        <taxon>Bacteria</taxon>
        <taxon>Pseudomonadati</taxon>
        <taxon>Bacteroidota</taxon>
        <taxon>Bacteroidia</taxon>
        <taxon>Bacteroidales</taxon>
        <taxon>Bacteroidaceae</taxon>
        <taxon>Bacteroides</taxon>
    </lineage>
</organism>
<dbReference type="EMBL" id="JAQNVG010000082">
    <property type="protein sequence ID" value="MDC2239211.1"/>
    <property type="molecule type" value="Genomic_DNA"/>
</dbReference>
<dbReference type="PANTHER" id="PTHR30244:SF9">
    <property type="entry name" value="PROTEIN RV3402C"/>
    <property type="match status" value="1"/>
</dbReference>
<dbReference type="Proteomes" id="UP001217776">
    <property type="component" value="Unassembled WGS sequence"/>
</dbReference>
<evidence type="ECO:0000256" key="1">
    <source>
        <dbReference type="ARBA" id="ARBA00022898"/>
    </source>
</evidence>
<sequence length="363" mass="41104">MANKSIYVTMPTLAPLEEVTQLMQGIWERGIMTHNGPLVQRFEKEVADYLHLRNIVSVTNGTVAIHMAIRALGLKGEVITTPFTFIATISSIIWEGCTPVFVDIDPETLNMDPSKIEEKITAYTCAILPVHVFGNSCEVEQIDAIAKKHNLRVIYDAAHAVGVNYKGRSIFEYGDISTTSFHATKMLNTAEGGACFALDNELHEKLKRLRFFGFDDRKDVVDDGTNGKMTEVHAAIGIANLRYLSSALADREEKYMLYKEILSQCPELKFQRINEDCNYSYFPVIFPSEAKVLTVEKALNAEGIYPRRYFYPSVNTFAQILPYVEMPVSEDISKRILCLPLYYNLSRNEIERIAIKVLSTFNR</sequence>
<feature type="active site" description="Proton acceptor" evidence="3">
    <location>
        <position position="185"/>
    </location>
</feature>
<evidence type="ECO:0000256" key="3">
    <source>
        <dbReference type="PIRSR" id="PIRSR000390-1"/>
    </source>
</evidence>
<evidence type="ECO:0000313" key="7">
    <source>
        <dbReference type="Proteomes" id="UP001217776"/>
    </source>
</evidence>
<evidence type="ECO:0000256" key="2">
    <source>
        <dbReference type="ARBA" id="ARBA00037999"/>
    </source>
</evidence>
<dbReference type="RefSeq" id="WP_195601315.1">
    <property type="nucleotide sequence ID" value="NZ_JADNKL010000060.1"/>
</dbReference>